<feature type="region of interest" description="Disordered" evidence="1">
    <location>
        <begin position="1"/>
        <end position="36"/>
    </location>
</feature>
<keyword evidence="3" id="KW-1185">Reference proteome</keyword>
<evidence type="ECO:0000313" key="2">
    <source>
        <dbReference type="EMBL" id="EDX10710.1"/>
    </source>
</evidence>
<dbReference type="AlphaFoldDB" id="B4QME1"/>
<gene>
    <name evidence="2" type="primary">Dsim\GD12479</name>
    <name evidence="2" type="ORF">Dsim_GD12479</name>
</gene>
<sequence>MREAEPSSPQREEQSLPGILASASASGSASEPRTLAGWTIKAKDRIQTSV</sequence>
<protein>
    <submittedName>
        <fullName evidence="2">GD12479</fullName>
    </submittedName>
</protein>
<accession>B4QME1</accession>
<evidence type="ECO:0000256" key="1">
    <source>
        <dbReference type="SAM" id="MobiDB-lite"/>
    </source>
</evidence>
<organism evidence="2 3">
    <name type="scientific">Drosophila simulans</name>
    <name type="common">Fruit fly</name>
    <dbReference type="NCBI Taxonomy" id="7240"/>
    <lineage>
        <taxon>Eukaryota</taxon>
        <taxon>Metazoa</taxon>
        <taxon>Ecdysozoa</taxon>
        <taxon>Arthropoda</taxon>
        <taxon>Hexapoda</taxon>
        <taxon>Insecta</taxon>
        <taxon>Pterygota</taxon>
        <taxon>Neoptera</taxon>
        <taxon>Endopterygota</taxon>
        <taxon>Diptera</taxon>
        <taxon>Brachycera</taxon>
        <taxon>Muscomorpha</taxon>
        <taxon>Ephydroidea</taxon>
        <taxon>Drosophilidae</taxon>
        <taxon>Drosophila</taxon>
        <taxon>Sophophora</taxon>
    </lineage>
</organism>
<reference evidence="2 3" key="1">
    <citation type="journal article" date="2007" name="Nature">
        <title>Evolution of genes and genomes on the Drosophila phylogeny.</title>
        <authorList>
            <consortium name="Drosophila 12 Genomes Consortium"/>
            <person name="Clark A.G."/>
            <person name="Eisen M.B."/>
            <person name="Smith D.R."/>
            <person name="Bergman C.M."/>
            <person name="Oliver B."/>
            <person name="Markow T.A."/>
            <person name="Kaufman T.C."/>
            <person name="Kellis M."/>
            <person name="Gelbart W."/>
            <person name="Iyer V.N."/>
            <person name="Pollard D.A."/>
            <person name="Sackton T.B."/>
            <person name="Larracuente A.M."/>
            <person name="Singh N.D."/>
            <person name="Abad J.P."/>
            <person name="Abt D.N."/>
            <person name="Adryan B."/>
            <person name="Aguade M."/>
            <person name="Akashi H."/>
            <person name="Anderson W.W."/>
            <person name="Aquadro C.F."/>
            <person name="Ardell D.H."/>
            <person name="Arguello R."/>
            <person name="Artieri C.G."/>
            <person name="Barbash D.A."/>
            <person name="Barker D."/>
            <person name="Barsanti P."/>
            <person name="Batterham P."/>
            <person name="Batzoglou S."/>
            <person name="Begun D."/>
            <person name="Bhutkar A."/>
            <person name="Blanco E."/>
            <person name="Bosak S.A."/>
            <person name="Bradley R.K."/>
            <person name="Brand A.D."/>
            <person name="Brent M.R."/>
            <person name="Brooks A.N."/>
            <person name="Brown R.H."/>
            <person name="Butlin R.K."/>
            <person name="Caggese C."/>
            <person name="Calvi B.R."/>
            <person name="Bernardo de Carvalho A."/>
            <person name="Caspi A."/>
            <person name="Castrezana S."/>
            <person name="Celniker S.E."/>
            <person name="Chang J.L."/>
            <person name="Chapple C."/>
            <person name="Chatterji S."/>
            <person name="Chinwalla A."/>
            <person name="Civetta A."/>
            <person name="Clifton S.W."/>
            <person name="Comeron J.M."/>
            <person name="Costello J.C."/>
            <person name="Coyne J.A."/>
            <person name="Daub J."/>
            <person name="David R.G."/>
            <person name="Delcher A.L."/>
            <person name="Delehaunty K."/>
            <person name="Do C.B."/>
            <person name="Ebling H."/>
            <person name="Edwards K."/>
            <person name="Eickbush T."/>
            <person name="Evans J.D."/>
            <person name="Filipski A."/>
            <person name="Findeiss S."/>
            <person name="Freyhult E."/>
            <person name="Fulton L."/>
            <person name="Fulton R."/>
            <person name="Garcia A.C."/>
            <person name="Gardiner A."/>
            <person name="Garfield D.A."/>
            <person name="Garvin B.E."/>
            <person name="Gibson G."/>
            <person name="Gilbert D."/>
            <person name="Gnerre S."/>
            <person name="Godfrey J."/>
            <person name="Good R."/>
            <person name="Gotea V."/>
            <person name="Gravely B."/>
            <person name="Greenberg A.J."/>
            <person name="Griffiths-Jones S."/>
            <person name="Gross S."/>
            <person name="Guigo R."/>
            <person name="Gustafson E.A."/>
            <person name="Haerty W."/>
            <person name="Hahn M.W."/>
            <person name="Halligan D.L."/>
            <person name="Halpern A.L."/>
            <person name="Halter G.M."/>
            <person name="Han M.V."/>
            <person name="Heger A."/>
            <person name="Hillier L."/>
            <person name="Hinrichs A.S."/>
            <person name="Holmes I."/>
            <person name="Hoskins R.A."/>
            <person name="Hubisz M.J."/>
            <person name="Hultmark D."/>
            <person name="Huntley M.A."/>
            <person name="Jaffe D.B."/>
            <person name="Jagadeeshan S."/>
            <person name="Jeck W.R."/>
            <person name="Johnson J."/>
            <person name="Jones C.D."/>
            <person name="Jordan W.C."/>
            <person name="Karpen G.H."/>
            <person name="Kataoka E."/>
            <person name="Keightley P.D."/>
            <person name="Kheradpour P."/>
            <person name="Kirkness E.F."/>
            <person name="Koerich L.B."/>
            <person name="Kristiansen K."/>
            <person name="Kudrna D."/>
            <person name="Kulathinal R.J."/>
            <person name="Kumar S."/>
            <person name="Kwok R."/>
            <person name="Lander E."/>
            <person name="Langley C.H."/>
            <person name="Lapoint R."/>
            <person name="Lazzaro B.P."/>
            <person name="Lee S.J."/>
            <person name="Levesque L."/>
            <person name="Li R."/>
            <person name="Lin C.F."/>
            <person name="Lin M.F."/>
            <person name="Lindblad-Toh K."/>
            <person name="Llopart A."/>
            <person name="Long M."/>
            <person name="Low L."/>
            <person name="Lozovsky E."/>
            <person name="Lu J."/>
            <person name="Luo M."/>
            <person name="Machado C.A."/>
            <person name="Makalowski W."/>
            <person name="Marzo M."/>
            <person name="Matsuda M."/>
            <person name="Matzkin L."/>
            <person name="McAllister B."/>
            <person name="McBride C.S."/>
            <person name="McKernan B."/>
            <person name="McKernan K."/>
            <person name="Mendez-Lago M."/>
            <person name="Minx P."/>
            <person name="Mollenhauer M.U."/>
            <person name="Montooth K."/>
            <person name="Mount S.M."/>
            <person name="Mu X."/>
            <person name="Myers E."/>
            <person name="Negre B."/>
            <person name="Newfeld S."/>
            <person name="Nielsen R."/>
            <person name="Noor M.A."/>
            <person name="O'Grady P."/>
            <person name="Pachter L."/>
            <person name="Papaceit M."/>
            <person name="Parisi M.J."/>
            <person name="Parisi M."/>
            <person name="Parts L."/>
            <person name="Pedersen J.S."/>
            <person name="Pesole G."/>
            <person name="Phillippy A.M."/>
            <person name="Ponting C.P."/>
            <person name="Pop M."/>
            <person name="Porcelli D."/>
            <person name="Powell J.R."/>
            <person name="Prohaska S."/>
            <person name="Pruitt K."/>
            <person name="Puig M."/>
            <person name="Quesneville H."/>
            <person name="Ram K.R."/>
            <person name="Rand D."/>
            <person name="Rasmussen M.D."/>
            <person name="Reed L.K."/>
            <person name="Reenan R."/>
            <person name="Reily A."/>
            <person name="Remington K.A."/>
            <person name="Rieger T.T."/>
            <person name="Ritchie M.G."/>
            <person name="Robin C."/>
            <person name="Rogers Y.H."/>
            <person name="Rohde C."/>
            <person name="Rozas J."/>
            <person name="Rubenfield M.J."/>
            <person name="Ruiz A."/>
            <person name="Russo S."/>
            <person name="Salzberg S.L."/>
            <person name="Sanchez-Gracia A."/>
            <person name="Saranga D.J."/>
            <person name="Sato H."/>
            <person name="Schaeffer S.W."/>
            <person name="Schatz M.C."/>
            <person name="Schlenke T."/>
            <person name="Schwartz R."/>
            <person name="Segarra C."/>
            <person name="Singh R.S."/>
            <person name="Sirot L."/>
            <person name="Sirota M."/>
            <person name="Sisneros N.B."/>
            <person name="Smith C.D."/>
            <person name="Smith T.F."/>
            <person name="Spieth J."/>
            <person name="Stage D.E."/>
            <person name="Stark A."/>
            <person name="Stephan W."/>
            <person name="Strausberg R.L."/>
            <person name="Strempel S."/>
            <person name="Sturgill D."/>
            <person name="Sutton G."/>
            <person name="Sutton G.G."/>
            <person name="Tao W."/>
            <person name="Teichmann S."/>
            <person name="Tobari Y.N."/>
            <person name="Tomimura Y."/>
            <person name="Tsolas J.M."/>
            <person name="Valente V.L."/>
            <person name="Venter E."/>
            <person name="Venter J.C."/>
            <person name="Vicario S."/>
            <person name="Vieira F.G."/>
            <person name="Vilella A.J."/>
            <person name="Villasante A."/>
            <person name="Walenz B."/>
            <person name="Wang J."/>
            <person name="Wasserman M."/>
            <person name="Watts T."/>
            <person name="Wilson D."/>
            <person name="Wilson R.K."/>
            <person name="Wing R.A."/>
            <person name="Wolfner M.F."/>
            <person name="Wong A."/>
            <person name="Wong G.K."/>
            <person name="Wu C.I."/>
            <person name="Wu G."/>
            <person name="Yamamoto D."/>
            <person name="Yang H.P."/>
            <person name="Yang S.P."/>
            <person name="Yorke J.A."/>
            <person name="Yoshida K."/>
            <person name="Zdobnov E."/>
            <person name="Zhang P."/>
            <person name="Zhang Y."/>
            <person name="Zimin A.V."/>
            <person name="Baldwin J."/>
            <person name="Abdouelleil A."/>
            <person name="Abdulkadir J."/>
            <person name="Abebe A."/>
            <person name="Abera B."/>
            <person name="Abreu J."/>
            <person name="Acer S.C."/>
            <person name="Aftuck L."/>
            <person name="Alexander A."/>
            <person name="An P."/>
            <person name="Anderson E."/>
            <person name="Anderson S."/>
            <person name="Arachi H."/>
            <person name="Azer M."/>
            <person name="Bachantsang P."/>
            <person name="Barry A."/>
            <person name="Bayul T."/>
            <person name="Berlin A."/>
            <person name="Bessette D."/>
            <person name="Bloom T."/>
            <person name="Blye J."/>
            <person name="Boguslavskiy L."/>
            <person name="Bonnet C."/>
            <person name="Boukhgalter B."/>
            <person name="Bourzgui I."/>
            <person name="Brown A."/>
            <person name="Cahill P."/>
            <person name="Channer S."/>
            <person name="Cheshatsang Y."/>
            <person name="Chuda L."/>
            <person name="Citroen M."/>
            <person name="Collymore A."/>
            <person name="Cooke P."/>
            <person name="Costello M."/>
            <person name="D'Aco K."/>
            <person name="Daza R."/>
            <person name="De Haan G."/>
            <person name="DeGray S."/>
            <person name="DeMaso C."/>
            <person name="Dhargay N."/>
            <person name="Dooley K."/>
            <person name="Dooley E."/>
            <person name="Doricent M."/>
            <person name="Dorje P."/>
            <person name="Dorjee K."/>
            <person name="Dupes A."/>
            <person name="Elong R."/>
            <person name="Falk J."/>
            <person name="Farina A."/>
            <person name="Faro S."/>
            <person name="Ferguson D."/>
            <person name="Fisher S."/>
            <person name="Foley C.D."/>
            <person name="Franke A."/>
            <person name="Friedrich D."/>
            <person name="Gadbois L."/>
            <person name="Gearin G."/>
            <person name="Gearin C.R."/>
            <person name="Giannoukos G."/>
            <person name="Goode T."/>
            <person name="Graham J."/>
            <person name="Grandbois E."/>
            <person name="Grewal S."/>
            <person name="Gyaltsen K."/>
            <person name="Hafez N."/>
            <person name="Hagos B."/>
            <person name="Hall J."/>
            <person name="Henson C."/>
            <person name="Hollinger A."/>
            <person name="Honan T."/>
            <person name="Huard M.D."/>
            <person name="Hughes L."/>
            <person name="Hurhula B."/>
            <person name="Husby M.E."/>
            <person name="Kamat A."/>
            <person name="Kanga B."/>
            <person name="Kashin S."/>
            <person name="Khazanovich D."/>
            <person name="Kisner P."/>
            <person name="Lance K."/>
            <person name="Lara M."/>
            <person name="Lee W."/>
            <person name="Lennon N."/>
            <person name="Letendre F."/>
            <person name="LeVine R."/>
            <person name="Lipovsky A."/>
            <person name="Liu X."/>
            <person name="Liu J."/>
            <person name="Liu S."/>
            <person name="Lokyitsang T."/>
            <person name="Lokyitsang Y."/>
            <person name="Lubonja R."/>
            <person name="Lui A."/>
            <person name="MacDonald P."/>
            <person name="Magnisalis V."/>
            <person name="Maru K."/>
            <person name="Matthews C."/>
            <person name="McCusker W."/>
            <person name="McDonough S."/>
            <person name="Mehta T."/>
            <person name="Meldrim J."/>
            <person name="Meneus L."/>
            <person name="Mihai O."/>
            <person name="Mihalev A."/>
            <person name="Mihova T."/>
            <person name="Mittelman R."/>
            <person name="Mlenga V."/>
            <person name="Montmayeur A."/>
            <person name="Mulrain L."/>
            <person name="Navidi A."/>
            <person name="Naylor J."/>
            <person name="Negash T."/>
            <person name="Nguyen T."/>
            <person name="Nguyen N."/>
            <person name="Nicol R."/>
            <person name="Norbu C."/>
            <person name="Norbu N."/>
            <person name="Novod N."/>
            <person name="O'Neill B."/>
            <person name="Osman S."/>
            <person name="Markiewicz E."/>
            <person name="Oyono O.L."/>
            <person name="Patti C."/>
            <person name="Phunkhang P."/>
            <person name="Pierre F."/>
            <person name="Priest M."/>
            <person name="Raghuraman S."/>
            <person name="Rege F."/>
            <person name="Reyes R."/>
            <person name="Rise C."/>
            <person name="Rogov P."/>
            <person name="Ross K."/>
            <person name="Ryan E."/>
            <person name="Settipalli S."/>
            <person name="Shea T."/>
            <person name="Sherpa N."/>
            <person name="Shi L."/>
            <person name="Shih D."/>
            <person name="Sparrow T."/>
            <person name="Spaulding J."/>
            <person name="Stalker J."/>
            <person name="Stange-Thomann N."/>
            <person name="Stavropoulos S."/>
            <person name="Stone C."/>
            <person name="Strader C."/>
            <person name="Tesfaye S."/>
            <person name="Thomson T."/>
            <person name="Thoulutsang Y."/>
            <person name="Thoulutsang D."/>
            <person name="Topham K."/>
            <person name="Topping I."/>
            <person name="Tsamla T."/>
            <person name="Vassiliev H."/>
            <person name="Vo A."/>
            <person name="Wangchuk T."/>
            <person name="Wangdi T."/>
            <person name="Weiand M."/>
            <person name="Wilkinson J."/>
            <person name="Wilson A."/>
            <person name="Yadav S."/>
            <person name="Young G."/>
            <person name="Yu Q."/>
            <person name="Zembek L."/>
            <person name="Zhong D."/>
            <person name="Zimmer A."/>
            <person name="Zwirko Z."/>
            <person name="Jaffe D.B."/>
            <person name="Alvarez P."/>
            <person name="Brockman W."/>
            <person name="Butler J."/>
            <person name="Chin C."/>
            <person name="Gnerre S."/>
            <person name="Grabherr M."/>
            <person name="Kleber M."/>
            <person name="Mauceli E."/>
            <person name="MacCallum I."/>
        </authorList>
    </citation>
    <scope>NUCLEOTIDE SEQUENCE [LARGE SCALE GENOMIC DNA]</scope>
    <source>
        <strain evidence="3">white501</strain>
    </source>
</reference>
<proteinExistence type="predicted"/>
<evidence type="ECO:0000313" key="3">
    <source>
        <dbReference type="Proteomes" id="UP000000304"/>
    </source>
</evidence>
<dbReference type="Proteomes" id="UP000000304">
    <property type="component" value="Chromosome 3L"/>
</dbReference>
<dbReference type="HOGENOM" id="CLU_3126611_0_0_1"/>
<feature type="compositionally biased region" description="Basic and acidic residues" evidence="1">
    <location>
        <begin position="1"/>
        <end position="14"/>
    </location>
</feature>
<name>B4QME1_DROSI</name>
<feature type="compositionally biased region" description="Low complexity" evidence="1">
    <location>
        <begin position="21"/>
        <end position="30"/>
    </location>
</feature>
<dbReference type="EMBL" id="CM000363">
    <property type="protein sequence ID" value="EDX10710.1"/>
    <property type="molecule type" value="Genomic_DNA"/>
</dbReference>